<dbReference type="Pfam" id="PF00128">
    <property type="entry name" value="Alpha-amylase"/>
    <property type="match status" value="1"/>
</dbReference>
<feature type="region of interest" description="Disordered" evidence="5">
    <location>
        <begin position="617"/>
        <end position="644"/>
    </location>
</feature>
<feature type="compositionally biased region" description="Basic and acidic residues" evidence="5">
    <location>
        <begin position="635"/>
        <end position="644"/>
    </location>
</feature>
<dbReference type="EC" id="3.2.1.20" evidence="3"/>
<dbReference type="AlphaFoldDB" id="A0A085MX71"/>
<name>A0A085MX71_9BILA</name>
<proteinExistence type="inferred from homology"/>
<dbReference type="PANTHER" id="PTHR10357">
    <property type="entry name" value="ALPHA-AMYLASE FAMILY MEMBER"/>
    <property type="match status" value="1"/>
</dbReference>
<dbReference type="GO" id="GO:0005975">
    <property type="term" value="P:carbohydrate metabolic process"/>
    <property type="evidence" value="ECO:0007669"/>
    <property type="project" value="InterPro"/>
</dbReference>
<evidence type="ECO:0000259" key="6">
    <source>
        <dbReference type="SMART" id="SM00642"/>
    </source>
</evidence>
<dbReference type="SMART" id="SM00642">
    <property type="entry name" value="Aamy"/>
    <property type="match status" value="1"/>
</dbReference>
<dbReference type="Gene3D" id="3.20.20.80">
    <property type="entry name" value="Glycosidases"/>
    <property type="match status" value="1"/>
</dbReference>
<evidence type="ECO:0000256" key="5">
    <source>
        <dbReference type="SAM" id="MobiDB-lite"/>
    </source>
</evidence>
<dbReference type="InterPro" id="IPR045857">
    <property type="entry name" value="O16G_dom_2"/>
</dbReference>
<evidence type="ECO:0000256" key="3">
    <source>
        <dbReference type="ARBA" id="ARBA00012741"/>
    </source>
</evidence>
<dbReference type="InterPro" id="IPR017853">
    <property type="entry name" value="GH"/>
</dbReference>
<evidence type="ECO:0000313" key="7">
    <source>
        <dbReference type="EMBL" id="KFD61817.1"/>
    </source>
</evidence>
<dbReference type="Gene3D" id="3.90.400.10">
    <property type="entry name" value="Oligo-1,6-glucosidase, Domain 2"/>
    <property type="match status" value="1"/>
</dbReference>
<dbReference type="InterPro" id="IPR006047">
    <property type="entry name" value="GH13_cat_dom"/>
</dbReference>
<comment type="catalytic activity">
    <reaction evidence="1">
        <text>Hydrolysis of terminal, non-reducing (1-&gt;4)-linked alpha-D-glucose residues with release of alpha-D-glucose.</text>
        <dbReference type="EC" id="3.2.1.20"/>
    </reaction>
</comment>
<dbReference type="SUPFAM" id="SSF51445">
    <property type="entry name" value="(Trans)glycosidases"/>
    <property type="match status" value="1"/>
</dbReference>
<dbReference type="GO" id="GO:0004558">
    <property type="term" value="F:alpha-1,4-glucosidase activity"/>
    <property type="evidence" value="ECO:0007669"/>
    <property type="project" value="UniProtKB-EC"/>
</dbReference>
<dbReference type="EMBL" id="KL367610">
    <property type="protein sequence ID" value="KFD61817.1"/>
    <property type="molecule type" value="Genomic_DNA"/>
</dbReference>
<feature type="domain" description="Glycosyl hydrolase family 13 catalytic" evidence="6">
    <location>
        <begin position="63"/>
        <end position="459"/>
    </location>
</feature>
<sequence length="644" mass="73479">FVASQRIDARRQEAASAVTIIPSARKRQLKVISLQPQRQMTKATSTGINGGRREWWKETIIYQIYPRSFKDTSGNGIGDLNGIREKLSYFEWLGVKALWISPVYCSPMVDFGYDISDYRSVDPLFGTNEDLKHLIDEMHARDMFLIMDVVPNHTSDKHPWFVASCQREEKFADFYIWKDGIKQESGTMQPPNNWESIIGGSAWEWCEKRGQFYLHTFLKEQPDLNYRNDDVKREMEEIFLHWLRLGVDGFRIDAVIYIMKNEDFADNPVVLDGEIPTDETHWQPGMLTIPKNNVDQAETYELVKSWTSLFRSFGEEHKKSIFSMTEGYTDLEHVIDYYNSDVTFPLNFSLVGWKAQTKTSELKTLIANWQLKKPEGKWSNWVVGNHDQMRIASRLGASCFTKVANALLLLLPGTAICYYGDELGMSDVHVPVEAIKDPYAVRHLAGNPDSPLTGRDPCRAPLAWNSTDDCAGFTSCREGAWLPMIRYSHILSVEAQRSTPSSYLNHFKALLQLRALPTFAYSSDNVQMIACPQETVLAFSRKLNGFATFLVVLNLASSQAPLVKVDLSSVDEEAQYAEIVHDSLRCYLFNSVVALNSITLGSPQVLVLKIVPSRMRKRRHGAPSGEEEFYQQPDTKTRHFESKK</sequence>
<evidence type="ECO:0000256" key="4">
    <source>
        <dbReference type="ARBA" id="ARBA00023180"/>
    </source>
</evidence>
<evidence type="ECO:0000256" key="2">
    <source>
        <dbReference type="ARBA" id="ARBA00008061"/>
    </source>
</evidence>
<dbReference type="FunFam" id="3.90.400.10:FF:000001">
    <property type="entry name" value="Maltase A3, isoform A"/>
    <property type="match status" value="1"/>
</dbReference>
<reference evidence="7" key="1">
    <citation type="journal article" date="2014" name="Nat. Genet.">
        <title>Genome and transcriptome of the porcine whipworm Trichuris suis.</title>
        <authorList>
            <person name="Jex A.R."/>
            <person name="Nejsum P."/>
            <person name="Schwarz E.M."/>
            <person name="Hu L."/>
            <person name="Young N.D."/>
            <person name="Hall R.S."/>
            <person name="Korhonen P.K."/>
            <person name="Liao S."/>
            <person name="Thamsborg S."/>
            <person name="Xia J."/>
            <person name="Xu P."/>
            <person name="Wang S."/>
            <person name="Scheerlinck J.P."/>
            <person name="Hofmann A."/>
            <person name="Sternberg P.W."/>
            <person name="Wang J."/>
            <person name="Gasser R.B."/>
        </authorList>
    </citation>
    <scope>NUCLEOTIDE SEQUENCE [LARGE SCALE GENOMIC DNA]</scope>
    <source>
        <strain evidence="7">DCEP-RM93F</strain>
    </source>
</reference>
<evidence type="ECO:0000256" key="1">
    <source>
        <dbReference type="ARBA" id="ARBA00001657"/>
    </source>
</evidence>
<protein>
    <recommendedName>
        <fullName evidence="3">alpha-glucosidase</fullName>
        <ecNumber evidence="3">3.2.1.20</ecNumber>
    </recommendedName>
</protein>
<dbReference type="PANTHER" id="PTHR10357:SF179">
    <property type="entry name" value="NEUTRAL AND BASIC AMINO ACID TRANSPORT PROTEIN RBAT"/>
    <property type="match status" value="1"/>
</dbReference>
<dbReference type="Proteomes" id="UP000030758">
    <property type="component" value="Unassembled WGS sequence"/>
</dbReference>
<gene>
    <name evidence="7" type="ORF">M514_13959</name>
</gene>
<keyword evidence="4" id="KW-0325">Glycoprotein</keyword>
<feature type="non-terminal residue" evidence="7">
    <location>
        <position position="1"/>
    </location>
</feature>
<organism evidence="7">
    <name type="scientific">Trichuris suis</name>
    <name type="common">pig whipworm</name>
    <dbReference type="NCBI Taxonomy" id="68888"/>
    <lineage>
        <taxon>Eukaryota</taxon>
        <taxon>Metazoa</taxon>
        <taxon>Ecdysozoa</taxon>
        <taxon>Nematoda</taxon>
        <taxon>Enoplea</taxon>
        <taxon>Dorylaimia</taxon>
        <taxon>Trichinellida</taxon>
        <taxon>Trichuridae</taxon>
        <taxon>Trichuris</taxon>
    </lineage>
</organism>
<comment type="similarity">
    <text evidence="2">Belongs to the glycosyl hydrolase 13 family.</text>
</comment>
<accession>A0A085MX71</accession>